<keyword evidence="1" id="KW-0732">Signal</keyword>
<evidence type="ECO:0000256" key="1">
    <source>
        <dbReference type="SAM" id="SignalP"/>
    </source>
</evidence>
<feature type="signal peptide" evidence="1">
    <location>
        <begin position="1"/>
        <end position="19"/>
    </location>
</feature>
<evidence type="ECO:0000313" key="3">
    <source>
        <dbReference type="Proteomes" id="UP001516400"/>
    </source>
</evidence>
<comment type="caution">
    <text evidence="2">The sequence shown here is derived from an EMBL/GenBank/DDBJ whole genome shotgun (WGS) entry which is preliminary data.</text>
</comment>
<evidence type="ECO:0000313" key="2">
    <source>
        <dbReference type="EMBL" id="KAL3267425.1"/>
    </source>
</evidence>
<protein>
    <submittedName>
        <fullName evidence="2">Uncharacterized protein</fullName>
    </submittedName>
</protein>
<gene>
    <name evidence="2" type="ORF">HHI36_011552</name>
</gene>
<dbReference type="Proteomes" id="UP001516400">
    <property type="component" value="Unassembled WGS sequence"/>
</dbReference>
<feature type="chain" id="PRO_5044748356" evidence="1">
    <location>
        <begin position="20"/>
        <end position="203"/>
    </location>
</feature>
<dbReference type="AlphaFoldDB" id="A0ABD2MMF0"/>
<dbReference type="EMBL" id="JABFTP020000001">
    <property type="protein sequence ID" value="KAL3267425.1"/>
    <property type="molecule type" value="Genomic_DNA"/>
</dbReference>
<reference evidence="2 3" key="1">
    <citation type="journal article" date="2021" name="BMC Biol.">
        <title>Horizontally acquired antibacterial genes associated with adaptive radiation of ladybird beetles.</title>
        <authorList>
            <person name="Li H.S."/>
            <person name="Tang X.F."/>
            <person name="Huang Y.H."/>
            <person name="Xu Z.Y."/>
            <person name="Chen M.L."/>
            <person name="Du X.Y."/>
            <person name="Qiu B.Y."/>
            <person name="Chen P.T."/>
            <person name="Zhang W."/>
            <person name="Slipinski A."/>
            <person name="Escalona H.E."/>
            <person name="Waterhouse R.M."/>
            <person name="Zwick A."/>
            <person name="Pang H."/>
        </authorList>
    </citation>
    <scope>NUCLEOTIDE SEQUENCE [LARGE SCALE GENOMIC DNA]</scope>
    <source>
        <strain evidence="2">SYSU2018</strain>
    </source>
</reference>
<name>A0ABD2MMF0_9CUCU</name>
<keyword evidence="3" id="KW-1185">Reference proteome</keyword>
<accession>A0ABD2MMF0</accession>
<proteinExistence type="predicted"/>
<organism evidence="2 3">
    <name type="scientific">Cryptolaemus montrouzieri</name>
    <dbReference type="NCBI Taxonomy" id="559131"/>
    <lineage>
        <taxon>Eukaryota</taxon>
        <taxon>Metazoa</taxon>
        <taxon>Ecdysozoa</taxon>
        <taxon>Arthropoda</taxon>
        <taxon>Hexapoda</taxon>
        <taxon>Insecta</taxon>
        <taxon>Pterygota</taxon>
        <taxon>Neoptera</taxon>
        <taxon>Endopterygota</taxon>
        <taxon>Coleoptera</taxon>
        <taxon>Polyphaga</taxon>
        <taxon>Cucujiformia</taxon>
        <taxon>Coccinelloidea</taxon>
        <taxon>Coccinellidae</taxon>
        <taxon>Scymninae</taxon>
        <taxon>Scymnini</taxon>
        <taxon>Cryptolaemus</taxon>
    </lineage>
</organism>
<sequence>MFCLAYIFVLFVLTSTAYSGTTIVNRKTRQIYLPSGGENQIVLGMQPSYAAQYPFYGQHLVNSNYYRNPYPGNDVIYGNYPPYGGSPGYPLQNHYLGNYFNRYANLPTKIIDVDENGNIKRNLNNGQNYYIQQGDSQFGGNGRQYPVSFVKTNFATTKPITITINRNSGQKDDVMSYNFKNGELVKDESTTTTKIVEGTDDNV</sequence>